<dbReference type="InterPro" id="IPR058353">
    <property type="entry name" value="DUF8040"/>
</dbReference>
<evidence type="ECO:0000256" key="3">
    <source>
        <dbReference type="ARBA" id="ARBA00006958"/>
    </source>
</evidence>
<organism evidence="11 12">
    <name type="scientific">Agrocybe pediades</name>
    <dbReference type="NCBI Taxonomy" id="84607"/>
    <lineage>
        <taxon>Eukaryota</taxon>
        <taxon>Fungi</taxon>
        <taxon>Dikarya</taxon>
        <taxon>Basidiomycota</taxon>
        <taxon>Agaricomycotina</taxon>
        <taxon>Agaricomycetes</taxon>
        <taxon>Agaricomycetidae</taxon>
        <taxon>Agaricales</taxon>
        <taxon>Agaricineae</taxon>
        <taxon>Strophariaceae</taxon>
        <taxon>Agrocybe</taxon>
    </lineage>
</organism>
<keyword evidence="4" id="KW-0540">Nuclease</keyword>
<evidence type="ECO:0000256" key="1">
    <source>
        <dbReference type="ARBA" id="ARBA00001968"/>
    </source>
</evidence>
<evidence type="ECO:0000256" key="2">
    <source>
        <dbReference type="ARBA" id="ARBA00004123"/>
    </source>
</evidence>
<gene>
    <name evidence="11" type="ORF">D9613_012614</name>
</gene>
<dbReference type="Pfam" id="PF26138">
    <property type="entry name" value="DUF8040"/>
    <property type="match status" value="1"/>
</dbReference>
<evidence type="ECO:0000313" key="12">
    <source>
        <dbReference type="Proteomes" id="UP000521872"/>
    </source>
</evidence>
<comment type="subcellular location">
    <subcellularLocation>
        <location evidence="2">Nucleus</location>
    </subcellularLocation>
</comment>
<reference evidence="11 12" key="1">
    <citation type="submission" date="2019-12" db="EMBL/GenBank/DDBJ databases">
        <authorList>
            <person name="Floudas D."/>
            <person name="Bentzer J."/>
            <person name="Ahren D."/>
            <person name="Johansson T."/>
            <person name="Persson P."/>
            <person name="Tunlid A."/>
        </authorList>
    </citation>
    <scope>NUCLEOTIDE SEQUENCE [LARGE SCALE GENOMIC DNA]</scope>
    <source>
        <strain evidence="11 12">CBS 102.39</strain>
    </source>
</reference>
<keyword evidence="7" id="KW-0539">Nucleus</keyword>
<evidence type="ECO:0000256" key="7">
    <source>
        <dbReference type="ARBA" id="ARBA00023242"/>
    </source>
</evidence>
<keyword evidence="8" id="KW-1133">Transmembrane helix</keyword>
<dbReference type="Pfam" id="PF13359">
    <property type="entry name" value="DDE_Tnp_4"/>
    <property type="match status" value="1"/>
</dbReference>
<feature type="domain" description="DUF8040" evidence="10">
    <location>
        <begin position="44"/>
        <end position="140"/>
    </location>
</feature>
<sequence>MPRKPDNQTTQQHALLATTYFLHLVGVAAVLYSNPNYWKQPLHTSALSGQAWVNELIHGHPDRIFMALGMRLHVFTAFCANLTLLGGVTISRHGVTVEEQAAIFLYTCVTGLSIRHVAERFQRSNETISKYFQIVLNAVSTGAFYNTYVHLPSADEPISDYIHHNPKFYPFFKNILGAIDGTHINSFTTAANRHASRDRKGGISQNCLAVCGFDFRFLYFISGFEGSVADATMYMHSRLMDFMIPHGKAYLADAGFALCDTLLTPYRSVRYHLAEWGRAGIRPANPQELFNLRHAQARNIIERIFGVLKKRWDILNRPPQFSMDIQAKIPPALAAVHNFIMEIDSSDIYNYWEDLENFGQDSSVNTGQRGEGAIPRAERERATEVRDRIALDMWKSYQEFLEAHPEVLLEDFDPEHEHLVGLENLE</sequence>
<keyword evidence="8" id="KW-0812">Transmembrane</keyword>
<evidence type="ECO:0000259" key="10">
    <source>
        <dbReference type="Pfam" id="PF26138"/>
    </source>
</evidence>
<comment type="cofactor">
    <cofactor evidence="1">
        <name>a divalent metal cation</name>
        <dbReference type="ChEBI" id="CHEBI:60240"/>
    </cofactor>
</comment>
<feature type="domain" description="DDE Tnp4" evidence="9">
    <location>
        <begin position="179"/>
        <end position="338"/>
    </location>
</feature>
<dbReference type="GO" id="GO:0046872">
    <property type="term" value="F:metal ion binding"/>
    <property type="evidence" value="ECO:0007669"/>
    <property type="project" value="UniProtKB-KW"/>
</dbReference>
<keyword evidence="6" id="KW-0378">Hydrolase</keyword>
<proteinExistence type="inferred from homology"/>
<evidence type="ECO:0008006" key="13">
    <source>
        <dbReference type="Google" id="ProtNLM"/>
    </source>
</evidence>
<dbReference type="EMBL" id="JAACJL010000006">
    <property type="protein sequence ID" value="KAF4621583.1"/>
    <property type="molecule type" value="Genomic_DNA"/>
</dbReference>
<dbReference type="InterPro" id="IPR027806">
    <property type="entry name" value="HARBI1_dom"/>
</dbReference>
<dbReference type="Proteomes" id="UP000521872">
    <property type="component" value="Unassembled WGS sequence"/>
</dbReference>
<evidence type="ECO:0000259" key="9">
    <source>
        <dbReference type="Pfam" id="PF13359"/>
    </source>
</evidence>
<accession>A0A8H4VT63</accession>
<protein>
    <recommendedName>
        <fullName evidence="13">DDE Tnp4 domain-containing protein</fullName>
    </recommendedName>
</protein>
<dbReference type="PANTHER" id="PTHR22930:SF228">
    <property type="entry name" value="PROTEIN ALP1-LIKE"/>
    <property type="match status" value="1"/>
</dbReference>
<dbReference type="GO" id="GO:0016787">
    <property type="term" value="F:hydrolase activity"/>
    <property type="evidence" value="ECO:0007669"/>
    <property type="project" value="UniProtKB-KW"/>
</dbReference>
<dbReference type="GO" id="GO:0005634">
    <property type="term" value="C:nucleus"/>
    <property type="evidence" value="ECO:0007669"/>
    <property type="project" value="UniProtKB-SubCell"/>
</dbReference>
<dbReference type="InterPro" id="IPR045249">
    <property type="entry name" value="HARBI1-like"/>
</dbReference>
<keyword evidence="5" id="KW-0479">Metal-binding</keyword>
<evidence type="ECO:0000256" key="5">
    <source>
        <dbReference type="ARBA" id="ARBA00022723"/>
    </source>
</evidence>
<evidence type="ECO:0000256" key="8">
    <source>
        <dbReference type="SAM" id="Phobius"/>
    </source>
</evidence>
<comment type="similarity">
    <text evidence="3">Belongs to the HARBI1 family.</text>
</comment>
<keyword evidence="8" id="KW-0472">Membrane</keyword>
<name>A0A8H4VT63_9AGAR</name>
<evidence type="ECO:0000256" key="6">
    <source>
        <dbReference type="ARBA" id="ARBA00022801"/>
    </source>
</evidence>
<dbReference type="AlphaFoldDB" id="A0A8H4VT63"/>
<feature type="transmembrane region" description="Helical" evidence="8">
    <location>
        <begin position="12"/>
        <end position="32"/>
    </location>
</feature>
<evidence type="ECO:0000313" key="11">
    <source>
        <dbReference type="EMBL" id="KAF4621583.1"/>
    </source>
</evidence>
<keyword evidence="12" id="KW-1185">Reference proteome</keyword>
<comment type="caution">
    <text evidence="11">The sequence shown here is derived from an EMBL/GenBank/DDBJ whole genome shotgun (WGS) entry which is preliminary data.</text>
</comment>
<evidence type="ECO:0000256" key="4">
    <source>
        <dbReference type="ARBA" id="ARBA00022722"/>
    </source>
</evidence>
<dbReference type="GO" id="GO:0004518">
    <property type="term" value="F:nuclease activity"/>
    <property type="evidence" value="ECO:0007669"/>
    <property type="project" value="UniProtKB-KW"/>
</dbReference>
<dbReference type="PANTHER" id="PTHR22930">
    <property type="match status" value="1"/>
</dbReference>